<evidence type="ECO:0000313" key="1">
    <source>
        <dbReference type="EMBL" id="EXZ26367.1"/>
    </source>
</evidence>
<comment type="caution">
    <text evidence="1">The sequence shown here is derived from an EMBL/GenBank/DDBJ whole genome shotgun (WGS) entry which is preliminary data.</text>
</comment>
<name>A0A015Y340_BACFG</name>
<dbReference type="AlphaFoldDB" id="A0A015Y340"/>
<sequence length="58" mass="7102">MKTLMIDIMLNDRFYAAFRYKYCPAFKFDIEDMTNKVYERYPTLRKRAMNGEKVVFAF</sequence>
<reference evidence="1 2" key="1">
    <citation type="submission" date="2014-02" db="EMBL/GenBank/DDBJ databases">
        <authorList>
            <person name="Sears C."/>
            <person name="Carroll K."/>
            <person name="Sack B.R."/>
            <person name="Qadri F."/>
            <person name="Myers L.L."/>
            <person name="Chung G.-T."/>
            <person name="Escheverria P."/>
            <person name="Fraser C.M."/>
            <person name="Sadzewicz L."/>
            <person name="Shefchek K.A."/>
            <person name="Tallon L."/>
            <person name="Das S.P."/>
            <person name="Daugherty S."/>
            <person name="Mongodin E.F."/>
        </authorList>
    </citation>
    <scope>NUCLEOTIDE SEQUENCE [LARGE SCALE GENOMIC DNA]</scope>
    <source>
        <strain evidence="1 2">S36L11</strain>
    </source>
</reference>
<evidence type="ECO:0000313" key="2">
    <source>
        <dbReference type="Proteomes" id="UP000022082"/>
    </source>
</evidence>
<dbReference type="EMBL" id="JGDJ01000288">
    <property type="protein sequence ID" value="EXZ26367.1"/>
    <property type="molecule type" value="Genomic_DNA"/>
</dbReference>
<proteinExistence type="predicted"/>
<protein>
    <submittedName>
        <fullName evidence="1">Uncharacterized protein</fullName>
    </submittedName>
</protein>
<accession>A0A015Y340</accession>
<gene>
    <name evidence="1" type="ORF">M136_4504</name>
</gene>
<dbReference type="Proteomes" id="UP000022082">
    <property type="component" value="Unassembled WGS sequence"/>
</dbReference>
<dbReference type="PATRIC" id="fig|1339327.3.peg.4989"/>
<organism evidence="1 2">
    <name type="scientific">Bacteroides fragilis str. S36L11</name>
    <dbReference type="NCBI Taxonomy" id="1339327"/>
    <lineage>
        <taxon>Bacteria</taxon>
        <taxon>Pseudomonadati</taxon>
        <taxon>Bacteroidota</taxon>
        <taxon>Bacteroidia</taxon>
        <taxon>Bacteroidales</taxon>
        <taxon>Bacteroidaceae</taxon>
        <taxon>Bacteroides</taxon>
    </lineage>
</organism>